<sequence>MNFETAKNKIIAVEINGTRIERQHEEALSEFENRASGHASLQMHSPLKAIRIFER</sequence>
<evidence type="ECO:0000313" key="2">
    <source>
        <dbReference type="EMBL" id="MCG9024318.1"/>
    </source>
</evidence>
<gene>
    <name evidence="2" type="ORF">LH440_00085</name>
    <name evidence="1" type="ORF">LHGZ1_1583</name>
</gene>
<evidence type="ECO:0000313" key="3">
    <source>
        <dbReference type="Proteomes" id="UP000197424"/>
    </source>
</evidence>
<reference evidence="2 4" key="4">
    <citation type="submission" date="2021-10" db="EMBL/GenBank/DDBJ databases">
        <title>Whole-genome sequencing analysis of Laribacter hongkongensis: virulence gene profiles, carbohydrate-active enzyme prediction, and antimicrobial resistance characterization.</title>
        <authorList>
            <person name="Yuan P."/>
            <person name="Zhan Y."/>
            <person name="Chen D."/>
        </authorList>
    </citation>
    <scope>NUCLEOTIDE SEQUENCE [LARGE SCALE GENOMIC DNA]</scope>
    <source>
        <strain evidence="2 4">W67</strain>
    </source>
</reference>
<accession>A0A248LIX2</accession>
<reference evidence="1" key="1">
    <citation type="journal article" date="2017" name="J. Antimicrob. Chemother.">
        <title>Emergence and genomic analysis of MDR Laribacter hongkongensis strain HLGZ1 from Guangzhou, China.</title>
        <authorList>
            <person name="Wu H.K."/>
            <person name="Chen J.H."/>
            <person name="Yang L."/>
            <person name="Li A.R."/>
            <person name="Su D.H."/>
            <person name="Lin Y.P."/>
            <person name="Chen D.Q."/>
        </authorList>
    </citation>
    <scope>NUCLEOTIDE SEQUENCE</scope>
    <source>
        <strain evidence="1">HLGZ1</strain>
    </source>
</reference>
<protein>
    <submittedName>
        <fullName evidence="1">Uncharacterized protein</fullName>
    </submittedName>
</protein>
<evidence type="ECO:0000313" key="4">
    <source>
        <dbReference type="Proteomes" id="UP001200247"/>
    </source>
</evidence>
<dbReference type="GeneID" id="75111112"/>
<reference evidence="1" key="3">
    <citation type="submission" date="2017-06" db="EMBL/GenBank/DDBJ databases">
        <authorList>
            <person name="Kim H.J."/>
            <person name="Triplett B.A."/>
        </authorList>
    </citation>
    <scope>NUCLEOTIDE SEQUENCE</scope>
    <source>
        <strain evidence="1">HLGZ1</strain>
    </source>
</reference>
<name>A0A248LIX2_9NEIS</name>
<reference evidence="3" key="2">
    <citation type="submission" date="2017-06" db="EMBL/GenBank/DDBJ databases">
        <title>Whole genome sequence of Laribacter hongkongensis LHGZ1.</title>
        <authorList>
            <person name="Chen D."/>
            <person name="Wu H."/>
            <person name="Chen J."/>
        </authorList>
    </citation>
    <scope>NUCLEOTIDE SEQUENCE [LARGE SCALE GENOMIC DNA]</scope>
    <source>
        <strain evidence="3">LHGZ1</strain>
    </source>
</reference>
<dbReference type="RefSeq" id="WP_012696787.1">
    <property type="nucleotide sequence ID" value="NZ_CP022115.1"/>
</dbReference>
<dbReference type="AlphaFoldDB" id="A0A248LIX2"/>
<evidence type="ECO:0000313" key="1">
    <source>
        <dbReference type="EMBL" id="ASJ24414.1"/>
    </source>
</evidence>
<dbReference type="EMBL" id="CP022115">
    <property type="protein sequence ID" value="ASJ24414.1"/>
    <property type="molecule type" value="Genomic_DNA"/>
</dbReference>
<proteinExistence type="predicted"/>
<organism evidence="1 3">
    <name type="scientific">Laribacter hongkongensis</name>
    <dbReference type="NCBI Taxonomy" id="168471"/>
    <lineage>
        <taxon>Bacteria</taxon>
        <taxon>Pseudomonadati</taxon>
        <taxon>Pseudomonadota</taxon>
        <taxon>Betaproteobacteria</taxon>
        <taxon>Neisseriales</taxon>
        <taxon>Aquaspirillaceae</taxon>
        <taxon>Laribacter</taxon>
    </lineage>
</organism>
<dbReference type="Proteomes" id="UP001200247">
    <property type="component" value="Unassembled WGS sequence"/>
</dbReference>
<dbReference type="Proteomes" id="UP000197424">
    <property type="component" value="Chromosome"/>
</dbReference>
<dbReference type="EMBL" id="JAJAXM010000001">
    <property type="protein sequence ID" value="MCG9024318.1"/>
    <property type="molecule type" value="Genomic_DNA"/>
</dbReference>